<comment type="caution">
    <text evidence="8">Lacks conserved residue(s) required for the propagation of feature annotation.</text>
</comment>
<dbReference type="STRING" id="471514.AN477_08900"/>
<dbReference type="Proteomes" id="UP000050482">
    <property type="component" value="Unassembled WGS sequence"/>
</dbReference>
<evidence type="ECO:0000259" key="10">
    <source>
        <dbReference type="Pfam" id="PF02542"/>
    </source>
</evidence>
<evidence type="ECO:0000256" key="1">
    <source>
        <dbReference type="ARBA" id="ARBA00000200"/>
    </source>
</evidence>
<comment type="subunit">
    <text evidence="8">Homotrimer.</text>
</comment>
<comment type="caution">
    <text evidence="11">The sequence shown here is derived from an EMBL/GenBank/DDBJ whole genome shotgun (WGS) entry which is preliminary data.</text>
</comment>
<feature type="binding site" evidence="8">
    <location>
        <position position="142"/>
    </location>
    <ligand>
        <name>4-CDP-2-C-methyl-D-erythritol 2-phosphate</name>
        <dbReference type="ChEBI" id="CHEBI:57919"/>
    </ligand>
</feature>
<evidence type="ECO:0000256" key="4">
    <source>
        <dbReference type="ARBA" id="ARBA00012579"/>
    </source>
</evidence>
<feature type="binding site" evidence="8">
    <location>
        <begin position="34"/>
        <end position="35"/>
    </location>
    <ligand>
        <name>4-CDP-2-C-methyl-D-erythritol 2-phosphate</name>
        <dbReference type="ChEBI" id="CHEBI:57919"/>
    </ligand>
</feature>
<sequence length="161" mass="17368">MRIGLGFDVHRLVEGRRLVLGGVEIPSPVGLDGHSDADVILHAVMDAVLGALALGDIGHYFPNTDPRFKDADSIQLAEEVALAMRGQGYRIGNMDIMVMAEWPKIAPHVSKMQARIAGAFQCSERDVGIKATTMEQLGFVGRREGITAQAVVLLLPSHGRD</sequence>
<dbReference type="HAMAP" id="MF_00107">
    <property type="entry name" value="IspF"/>
    <property type="match status" value="1"/>
</dbReference>
<dbReference type="InterPro" id="IPR003526">
    <property type="entry name" value="MECDP_synthase"/>
</dbReference>
<dbReference type="GO" id="GO:0016114">
    <property type="term" value="P:terpenoid biosynthetic process"/>
    <property type="evidence" value="ECO:0007669"/>
    <property type="project" value="InterPro"/>
</dbReference>
<organism evidence="11 12">
    <name type="scientific">Alicyclobacillus ferrooxydans</name>
    <dbReference type="NCBI Taxonomy" id="471514"/>
    <lineage>
        <taxon>Bacteria</taxon>
        <taxon>Bacillati</taxon>
        <taxon>Bacillota</taxon>
        <taxon>Bacilli</taxon>
        <taxon>Bacillales</taxon>
        <taxon>Alicyclobacillaceae</taxon>
        <taxon>Alicyclobacillus</taxon>
    </lineage>
</organism>
<evidence type="ECO:0000256" key="9">
    <source>
        <dbReference type="RuleBase" id="RU004395"/>
    </source>
</evidence>
<dbReference type="PROSITE" id="PS01350">
    <property type="entry name" value="ISPF"/>
    <property type="match status" value="1"/>
</dbReference>
<feature type="site" description="Transition state stabilizer" evidence="8">
    <location>
        <position position="133"/>
    </location>
</feature>
<dbReference type="UniPathway" id="UPA00056">
    <property type="reaction ID" value="UER00095"/>
</dbReference>
<comment type="catalytic activity">
    <reaction evidence="1 8 9">
        <text>4-CDP-2-C-methyl-D-erythritol 2-phosphate = 2-C-methyl-D-erythritol 2,4-cyclic diphosphate + CMP</text>
        <dbReference type="Rhea" id="RHEA:23864"/>
        <dbReference type="ChEBI" id="CHEBI:57919"/>
        <dbReference type="ChEBI" id="CHEBI:58483"/>
        <dbReference type="ChEBI" id="CHEBI:60377"/>
        <dbReference type="EC" id="4.6.1.12"/>
    </reaction>
</comment>
<keyword evidence="5 8" id="KW-0479">Metal-binding</keyword>
<name>A0A0N8PPF4_9BACL</name>
<keyword evidence="7 8" id="KW-0456">Lyase</keyword>
<dbReference type="GO" id="GO:0019288">
    <property type="term" value="P:isopentenyl diphosphate biosynthetic process, methylerythritol 4-phosphate pathway"/>
    <property type="evidence" value="ECO:0007669"/>
    <property type="project" value="UniProtKB-UniRule"/>
</dbReference>
<keyword evidence="6 8" id="KW-0414">Isoprene biosynthesis</keyword>
<proteinExistence type="inferred from homology"/>
<feature type="binding site" evidence="8">
    <location>
        <begin position="61"/>
        <end position="65"/>
    </location>
    <ligand>
        <name>4-CDP-2-C-methyl-D-erythritol 2-phosphate</name>
        <dbReference type="ChEBI" id="CHEBI:57919"/>
    </ligand>
</feature>
<reference evidence="11 12" key="1">
    <citation type="submission" date="2015-09" db="EMBL/GenBank/DDBJ databases">
        <title>Draft genome sequence of Alicyclobacillus ferrooxydans DSM 22381.</title>
        <authorList>
            <person name="Hemp J."/>
        </authorList>
    </citation>
    <scope>NUCLEOTIDE SEQUENCE [LARGE SCALE GENOMIC DNA]</scope>
    <source>
        <strain evidence="11 12">TC-34</strain>
    </source>
</reference>
<feature type="binding site" evidence="8">
    <location>
        <position position="8"/>
    </location>
    <ligand>
        <name>a divalent metal cation</name>
        <dbReference type="ChEBI" id="CHEBI:60240"/>
    </ligand>
</feature>
<feature type="binding site" evidence="8">
    <location>
        <begin position="56"/>
        <end position="58"/>
    </location>
    <ligand>
        <name>4-CDP-2-C-methyl-D-erythritol 2-phosphate</name>
        <dbReference type="ChEBI" id="CHEBI:57919"/>
    </ligand>
</feature>
<dbReference type="FunFam" id="3.30.1330.50:FF:000001">
    <property type="entry name" value="2-C-methyl-D-erythritol 2,4-cyclodiphosphate synthase"/>
    <property type="match status" value="1"/>
</dbReference>
<evidence type="ECO:0000256" key="6">
    <source>
        <dbReference type="ARBA" id="ARBA00023229"/>
    </source>
</evidence>
<accession>A0A0N8PPF4</accession>
<dbReference type="Gene3D" id="3.30.1330.50">
    <property type="entry name" value="2-C-methyl-D-erythritol 2,4-cyclodiphosphate synthase"/>
    <property type="match status" value="1"/>
</dbReference>
<feature type="binding site" evidence="8">
    <location>
        <position position="10"/>
    </location>
    <ligand>
        <name>a divalent metal cation</name>
        <dbReference type="ChEBI" id="CHEBI:60240"/>
    </ligand>
</feature>
<dbReference type="PATRIC" id="fig|471514.4.peg.966"/>
<evidence type="ECO:0000313" key="11">
    <source>
        <dbReference type="EMBL" id="KPV44173.1"/>
    </source>
</evidence>
<evidence type="ECO:0000313" key="12">
    <source>
        <dbReference type="Proteomes" id="UP000050482"/>
    </source>
</evidence>
<evidence type="ECO:0000256" key="3">
    <source>
        <dbReference type="ARBA" id="ARBA00008480"/>
    </source>
</evidence>
<dbReference type="GO" id="GO:0008685">
    <property type="term" value="F:2-C-methyl-D-erythritol 2,4-cyclodiphosphate synthase activity"/>
    <property type="evidence" value="ECO:0007669"/>
    <property type="project" value="UniProtKB-UniRule"/>
</dbReference>
<evidence type="ECO:0000256" key="7">
    <source>
        <dbReference type="ARBA" id="ARBA00023239"/>
    </source>
</evidence>
<gene>
    <name evidence="8" type="primary">ispF</name>
    <name evidence="11" type="ORF">AN477_08900</name>
</gene>
<feature type="binding site" evidence="8">
    <location>
        <begin position="8"/>
        <end position="10"/>
    </location>
    <ligand>
        <name>4-CDP-2-C-methyl-D-erythritol 2-phosphate</name>
        <dbReference type="ChEBI" id="CHEBI:57919"/>
    </ligand>
</feature>
<dbReference type="SUPFAM" id="SSF69765">
    <property type="entry name" value="IpsF-like"/>
    <property type="match status" value="1"/>
</dbReference>
<dbReference type="NCBIfam" id="TIGR00151">
    <property type="entry name" value="ispF"/>
    <property type="match status" value="1"/>
</dbReference>
<evidence type="ECO:0000256" key="8">
    <source>
        <dbReference type="HAMAP-Rule" id="MF_00107"/>
    </source>
</evidence>
<dbReference type="EC" id="4.6.1.12" evidence="4 8"/>
<comment type="similarity">
    <text evidence="3 8 9">Belongs to the IspF family.</text>
</comment>
<dbReference type="OrthoDB" id="9804336at2"/>
<dbReference type="GO" id="GO:0046872">
    <property type="term" value="F:metal ion binding"/>
    <property type="evidence" value="ECO:0007669"/>
    <property type="project" value="UniProtKB-KW"/>
</dbReference>
<dbReference type="PANTHER" id="PTHR43181:SF1">
    <property type="entry name" value="2-C-METHYL-D-ERYTHRITOL 2,4-CYCLODIPHOSPHATE SYNTHASE, CHLOROPLASTIC"/>
    <property type="match status" value="1"/>
</dbReference>
<dbReference type="InterPro" id="IPR020555">
    <property type="entry name" value="MECDP_synthase_CS"/>
</dbReference>
<dbReference type="PANTHER" id="PTHR43181">
    <property type="entry name" value="2-C-METHYL-D-ERYTHRITOL 2,4-CYCLODIPHOSPHATE SYNTHASE, CHLOROPLASTIC"/>
    <property type="match status" value="1"/>
</dbReference>
<evidence type="ECO:0000256" key="2">
    <source>
        <dbReference type="ARBA" id="ARBA00004709"/>
    </source>
</evidence>
<dbReference type="CDD" id="cd00554">
    <property type="entry name" value="MECDP_synthase"/>
    <property type="match status" value="1"/>
</dbReference>
<feature type="binding site" evidence="8">
    <location>
        <position position="42"/>
    </location>
    <ligand>
        <name>a divalent metal cation</name>
        <dbReference type="ChEBI" id="CHEBI:60240"/>
    </ligand>
</feature>
<dbReference type="InterPro" id="IPR036571">
    <property type="entry name" value="MECDP_synthase_sf"/>
</dbReference>
<comment type="pathway">
    <text evidence="2 8">Isoprenoid biosynthesis; isopentenyl diphosphate biosynthesis via DXP pathway; isopentenyl diphosphate from 1-deoxy-D-xylulose 5-phosphate: step 4/6.</text>
</comment>
<comment type="function">
    <text evidence="8">Involved in the biosynthesis of isopentenyl diphosphate (IPP) and dimethylallyl diphosphate (DMAPP), two major building blocks of isoprenoid compounds. Catalyzes the conversion of 4-diphosphocytidyl-2-C-methyl-D-erythritol 2-phosphate (CDP-ME2P) to 2-C-methyl-D-erythritol 2,4-cyclodiphosphate (ME-CPP) with a corresponding release of cytidine 5-monophosphate (CMP).</text>
</comment>
<protein>
    <recommendedName>
        <fullName evidence="4 8">2-C-methyl-D-erythritol 2,4-cyclodiphosphate synthase</fullName>
        <shortName evidence="8">MECDP-synthase</shortName>
        <shortName evidence="8">MECPP-synthase</shortName>
        <shortName evidence="8">MECPS</shortName>
        <ecNumber evidence="4 8">4.6.1.12</ecNumber>
    </recommendedName>
</protein>
<dbReference type="Pfam" id="PF02542">
    <property type="entry name" value="YgbB"/>
    <property type="match status" value="1"/>
</dbReference>
<dbReference type="EMBL" id="LJCO01000040">
    <property type="protein sequence ID" value="KPV44173.1"/>
    <property type="molecule type" value="Genomic_DNA"/>
</dbReference>
<evidence type="ECO:0000256" key="5">
    <source>
        <dbReference type="ARBA" id="ARBA00022723"/>
    </source>
</evidence>
<dbReference type="AlphaFoldDB" id="A0A0N8PPF4"/>
<feature type="binding site" evidence="8">
    <location>
        <position position="139"/>
    </location>
    <ligand>
        <name>4-CDP-2-C-methyl-D-erythritol 2-phosphate</name>
        <dbReference type="ChEBI" id="CHEBI:57919"/>
    </ligand>
</feature>
<dbReference type="RefSeq" id="WP_054968818.1">
    <property type="nucleotide sequence ID" value="NZ_LJCO01000040.1"/>
</dbReference>
<feature type="domain" description="2-C-methyl-D-erythritol 2,4-cyclodiphosphate synthase" evidence="10">
    <location>
        <begin position="1"/>
        <end position="154"/>
    </location>
</feature>
<feature type="binding site" evidence="8">
    <location>
        <begin position="132"/>
        <end position="135"/>
    </location>
    <ligand>
        <name>4-CDP-2-C-methyl-D-erythritol 2-phosphate</name>
        <dbReference type="ChEBI" id="CHEBI:57919"/>
    </ligand>
</feature>
<comment type="cofactor">
    <cofactor evidence="8">
        <name>a divalent metal cation</name>
        <dbReference type="ChEBI" id="CHEBI:60240"/>
    </cofactor>
    <text evidence="8">Binds 1 divalent metal cation per subunit.</text>
</comment>
<feature type="site" description="Transition state stabilizer" evidence="8">
    <location>
        <position position="34"/>
    </location>
</feature>
<keyword evidence="12" id="KW-1185">Reference proteome</keyword>